<organism evidence="1 2">
    <name type="scientific">Suillus discolor</name>
    <dbReference type="NCBI Taxonomy" id="1912936"/>
    <lineage>
        <taxon>Eukaryota</taxon>
        <taxon>Fungi</taxon>
        <taxon>Dikarya</taxon>
        <taxon>Basidiomycota</taxon>
        <taxon>Agaricomycotina</taxon>
        <taxon>Agaricomycetes</taxon>
        <taxon>Agaricomycetidae</taxon>
        <taxon>Boletales</taxon>
        <taxon>Suillineae</taxon>
        <taxon>Suillaceae</taxon>
        <taxon>Suillus</taxon>
    </lineage>
</organism>
<dbReference type="Proteomes" id="UP000823399">
    <property type="component" value="Unassembled WGS sequence"/>
</dbReference>
<keyword evidence="2" id="KW-1185">Reference proteome</keyword>
<proteinExistence type="predicted"/>
<evidence type="ECO:0000313" key="2">
    <source>
        <dbReference type="Proteomes" id="UP000823399"/>
    </source>
</evidence>
<accession>A0A9P7F3Q3</accession>
<dbReference type="EMBL" id="JABBWM010000035">
    <property type="protein sequence ID" value="KAG2106546.1"/>
    <property type="molecule type" value="Genomic_DNA"/>
</dbReference>
<comment type="caution">
    <text evidence="1">The sequence shown here is derived from an EMBL/GenBank/DDBJ whole genome shotgun (WGS) entry which is preliminary data.</text>
</comment>
<dbReference type="OrthoDB" id="2658325at2759"/>
<reference evidence="1" key="1">
    <citation type="journal article" date="2020" name="New Phytol.">
        <title>Comparative genomics reveals dynamic genome evolution in host specialist ectomycorrhizal fungi.</title>
        <authorList>
            <person name="Lofgren L.A."/>
            <person name="Nguyen N.H."/>
            <person name="Vilgalys R."/>
            <person name="Ruytinx J."/>
            <person name="Liao H.L."/>
            <person name="Branco S."/>
            <person name="Kuo A."/>
            <person name="LaButti K."/>
            <person name="Lipzen A."/>
            <person name="Andreopoulos W."/>
            <person name="Pangilinan J."/>
            <person name="Riley R."/>
            <person name="Hundley H."/>
            <person name="Na H."/>
            <person name="Barry K."/>
            <person name="Grigoriev I.V."/>
            <person name="Stajich J.E."/>
            <person name="Kennedy P.G."/>
        </authorList>
    </citation>
    <scope>NUCLEOTIDE SEQUENCE</scope>
    <source>
        <strain evidence="1">FC423</strain>
    </source>
</reference>
<dbReference type="RefSeq" id="XP_041291584.1">
    <property type="nucleotide sequence ID" value="XM_041444095.1"/>
</dbReference>
<dbReference type="GeneID" id="64706354"/>
<gene>
    <name evidence="1" type="ORF">F5147DRAFT_837780</name>
</gene>
<dbReference type="AlphaFoldDB" id="A0A9P7F3Q3"/>
<name>A0A9P7F3Q3_9AGAM</name>
<protein>
    <submittedName>
        <fullName evidence="1">Uncharacterized protein</fullName>
    </submittedName>
</protein>
<evidence type="ECO:0000313" key="1">
    <source>
        <dbReference type="EMBL" id="KAG2106546.1"/>
    </source>
</evidence>
<sequence>MWSWDTLPNSHAQRKFIELILDRTGKYPNWDPLSEIPVGSYGSIDKATGNLIIQGSIYSDDFKHHLLDAGINIESGEHLPEECPEESEFTTRSENVKKILLNVNSQTGIATAAIKGLRKAPLALAHE</sequence>